<organism evidence="1 2">
    <name type="scientific">Anopheles epiroticus</name>
    <dbReference type="NCBI Taxonomy" id="199890"/>
    <lineage>
        <taxon>Eukaryota</taxon>
        <taxon>Metazoa</taxon>
        <taxon>Ecdysozoa</taxon>
        <taxon>Arthropoda</taxon>
        <taxon>Hexapoda</taxon>
        <taxon>Insecta</taxon>
        <taxon>Pterygota</taxon>
        <taxon>Neoptera</taxon>
        <taxon>Endopterygota</taxon>
        <taxon>Diptera</taxon>
        <taxon>Nematocera</taxon>
        <taxon>Culicoidea</taxon>
        <taxon>Culicidae</taxon>
        <taxon>Anophelinae</taxon>
        <taxon>Anopheles</taxon>
    </lineage>
</organism>
<evidence type="ECO:0000313" key="1">
    <source>
        <dbReference type="EnsemblMetazoa" id="AEPI006101-PA"/>
    </source>
</evidence>
<dbReference type="STRING" id="199890.A0A182PGP2"/>
<dbReference type="PANTHER" id="PTHR13518">
    <property type="entry name" value="PUTATIVE TREBLE-CLEF ZINC-FINGER C2ORF42 FAMILY MEMBER"/>
    <property type="match status" value="1"/>
</dbReference>
<dbReference type="PANTHER" id="PTHR13518:SF1">
    <property type="entry name" value="C2ORF42 HOMOLOG"/>
    <property type="match status" value="1"/>
</dbReference>
<accession>A0A182PGP2</accession>
<evidence type="ECO:0008006" key="3">
    <source>
        <dbReference type="Google" id="ProtNLM"/>
    </source>
</evidence>
<sequence>MILDCKSTAEAVPLLKEAIDSLRTSEDEKLAIKEKQSHPAGPLVQRVAYDLFIVGHWQTAYGLHHVAALKRTQKYSNFQCDCCDANDGQQTAPNDVCWHVSAVVAALRSAPGKYGGERWTSLLQQFVLDSNNARCQNGLDLREDNSAPSFEFFLAPDDGPIETQSLFASTIMELFNDQEEPGLVIDESSGTFPPTCIPSIFAGGDESLHLMDCQIELMDELDPTDRIDFCPSFIECADEVEEEPQAPEQKLVEITAKKAALKRCGRMAREKLTRGSYSVRKLMKVLESNGIIFNRLQRGVGGGVPPVPPYEAVGCSLSFTRWLESVIEQLNSVIDYNSNGRPDVQSFRIHEDFFRCLRARFSVGNHLRQPEPIRNGENESYPQVYKFTHHKSLLHVFRTDEMALCFEKAFHRTANDRYTAASEELTDDGKGLESFSGQGVAIRPHRYTTYIKLGRYKHEPNPDRVYHFTIEWIAGALPRSRFGDMRISFEYGHRMNNQYMPPPEETTE</sequence>
<dbReference type="Proteomes" id="UP000075885">
    <property type="component" value="Unassembled WGS sequence"/>
</dbReference>
<dbReference type="GO" id="GO:0005634">
    <property type="term" value="C:nucleus"/>
    <property type="evidence" value="ECO:0007669"/>
    <property type="project" value="TreeGrafter"/>
</dbReference>
<dbReference type="AlphaFoldDB" id="A0A182PGP2"/>
<reference evidence="1" key="2">
    <citation type="submission" date="2020-05" db="UniProtKB">
        <authorList>
            <consortium name="EnsemblMetazoa"/>
        </authorList>
    </citation>
    <scope>IDENTIFICATION</scope>
    <source>
        <strain evidence="1">Epiroticus2</strain>
    </source>
</reference>
<keyword evidence="2" id="KW-1185">Reference proteome</keyword>
<name>A0A182PGP2_9DIPT</name>
<protein>
    <recommendedName>
        <fullName evidence="3">SWIM-type domain-containing protein</fullName>
    </recommendedName>
</protein>
<reference evidence="2" key="1">
    <citation type="submission" date="2013-03" db="EMBL/GenBank/DDBJ databases">
        <title>The Genome Sequence of Anopheles epiroticus epiroticus2.</title>
        <authorList>
            <consortium name="The Broad Institute Genomics Platform"/>
            <person name="Neafsey D.E."/>
            <person name="Howell P."/>
            <person name="Walker B."/>
            <person name="Young S.K."/>
            <person name="Zeng Q."/>
            <person name="Gargeya S."/>
            <person name="Fitzgerald M."/>
            <person name="Haas B."/>
            <person name="Abouelleil A."/>
            <person name="Allen A.W."/>
            <person name="Alvarado L."/>
            <person name="Arachchi H.M."/>
            <person name="Berlin A.M."/>
            <person name="Chapman S.B."/>
            <person name="Gainer-Dewar J."/>
            <person name="Goldberg J."/>
            <person name="Griggs A."/>
            <person name="Gujja S."/>
            <person name="Hansen M."/>
            <person name="Howarth C."/>
            <person name="Imamovic A."/>
            <person name="Ireland A."/>
            <person name="Larimer J."/>
            <person name="McCowan C."/>
            <person name="Murphy C."/>
            <person name="Pearson M."/>
            <person name="Poon T.W."/>
            <person name="Priest M."/>
            <person name="Roberts A."/>
            <person name="Saif S."/>
            <person name="Shea T."/>
            <person name="Sisk P."/>
            <person name="Sykes S."/>
            <person name="Wortman J."/>
            <person name="Nusbaum C."/>
            <person name="Birren B."/>
        </authorList>
    </citation>
    <scope>NUCLEOTIDE SEQUENCE [LARGE SCALE GENOMIC DNA]</scope>
    <source>
        <strain evidence="2">Epiroticus2</strain>
    </source>
</reference>
<dbReference type="EnsemblMetazoa" id="AEPI006101-RA">
    <property type="protein sequence ID" value="AEPI006101-PA"/>
    <property type="gene ID" value="AEPI006101"/>
</dbReference>
<proteinExistence type="predicted"/>
<dbReference type="InterPro" id="IPR026049">
    <property type="entry name" value="C2orf42"/>
</dbReference>
<evidence type="ECO:0000313" key="2">
    <source>
        <dbReference type="Proteomes" id="UP000075885"/>
    </source>
</evidence>
<dbReference type="VEuPathDB" id="VectorBase:AEPI006101"/>